<evidence type="ECO:0000256" key="1">
    <source>
        <dbReference type="SAM" id="MobiDB-lite"/>
    </source>
</evidence>
<feature type="domain" description="HTH luxR-type" evidence="2">
    <location>
        <begin position="153"/>
        <end position="218"/>
    </location>
</feature>
<protein>
    <submittedName>
        <fullName evidence="3">DNA-binding response regulator, NarL/FixJ family, contains REC and HTH domains</fullName>
    </submittedName>
</protein>
<reference evidence="3 4" key="1">
    <citation type="submission" date="2022-06" db="EMBL/GenBank/DDBJ databases">
        <title>Genomic Encyclopedia of Archaeal and Bacterial Type Strains, Phase II (KMG-II): from individual species to whole genera.</title>
        <authorList>
            <person name="Goeker M."/>
        </authorList>
    </citation>
    <scope>NUCLEOTIDE SEQUENCE [LARGE SCALE GENOMIC DNA]</scope>
    <source>
        <strain evidence="3 4">DSM 40477</strain>
    </source>
</reference>
<dbReference type="InterPro" id="IPR036388">
    <property type="entry name" value="WH-like_DNA-bd_sf"/>
</dbReference>
<evidence type="ECO:0000313" key="4">
    <source>
        <dbReference type="Proteomes" id="UP001205311"/>
    </source>
</evidence>
<sequence length="220" mass="23609">MGAPPAVRSTSTSGQTVTDSDDLSGVLRQLRRTARHRVLAVLPGPGPAHALLAGLRSSDPVPDRRVEVRLLCSPCCLAHPPVRDQLRGLAAGGAVVRLSDAAPQPLVVFDQAAALLAVDGRRPALGVRLVEDPVLVRGLESLGRALWEAGRPVREDEPPVSAVEHRVLRMLGLGVTDETAARRLSMSERTFRRHVARLMSRLGTSSRFQTGAEAARRGWV</sequence>
<dbReference type="InterPro" id="IPR016032">
    <property type="entry name" value="Sig_transdc_resp-reg_C-effctor"/>
</dbReference>
<dbReference type="SMART" id="SM00421">
    <property type="entry name" value="HTH_LUXR"/>
    <property type="match status" value="1"/>
</dbReference>
<dbReference type="RefSeq" id="WP_253673163.1">
    <property type="nucleotide sequence ID" value="NZ_JAMTCP010000050.1"/>
</dbReference>
<evidence type="ECO:0000259" key="2">
    <source>
        <dbReference type="PROSITE" id="PS50043"/>
    </source>
</evidence>
<dbReference type="Pfam" id="PF00196">
    <property type="entry name" value="GerE"/>
    <property type="match status" value="1"/>
</dbReference>
<dbReference type="Proteomes" id="UP001205311">
    <property type="component" value="Unassembled WGS sequence"/>
</dbReference>
<feature type="compositionally biased region" description="Polar residues" evidence="1">
    <location>
        <begin position="8"/>
        <end position="18"/>
    </location>
</feature>
<dbReference type="CDD" id="cd06170">
    <property type="entry name" value="LuxR_C_like"/>
    <property type="match status" value="1"/>
</dbReference>
<keyword evidence="4" id="KW-1185">Reference proteome</keyword>
<dbReference type="PROSITE" id="PS50043">
    <property type="entry name" value="HTH_LUXR_2"/>
    <property type="match status" value="1"/>
</dbReference>
<feature type="region of interest" description="Disordered" evidence="1">
    <location>
        <begin position="1"/>
        <end position="24"/>
    </location>
</feature>
<evidence type="ECO:0000313" key="3">
    <source>
        <dbReference type="EMBL" id="MCP2261850.1"/>
    </source>
</evidence>
<dbReference type="EMBL" id="JAMTCP010000050">
    <property type="protein sequence ID" value="MCP2261850.1"/>
    <property type="molecule type" value="Genomic_DNA"/>
</dbReference>
<organism evidence="3 4">
    <name type="scientific">Streptoalloteichus tenebrarius (strain ATCC 17920 / DSM 40477 / JCM 4838 / CBS 697.72 / NBRC 16177 / NCIMB 11028 / NRRL B-12390 / A12253. 1 / ISP 5477)</name>
    <name type="common">Streptomyces tenebrarius</name>
    <dbReference type="NCBI Taxonomy" id="1933"/>
    <lineage>
        <taxon>Bacteria</taxon>
        <taxon>Bacillati</taxon>
        <taxon>Actinomycetota</taxon>
        <taxon>Actinomycetes</taxon>
        <taxon>Pseudonocardiales</taxon>
        <taxon>Pseudonocardiaceae</taxon>
        <taxon>Streptoalloteichus</taxon>
    </lineage>
</organism>
<dbReference type="InterPro" id="IPR000792">
    <property type="entry name" value="Tscrpt_reg_LuxR_C"/>
</dbReference>
<dbReference type="GO" id="GO:0003677">
    <property type="term" value="F:DNA binding"/>
    <property type="evidence" value="ECO:0007669"/>
    <property type="project" value="UniProtKB-KW"/>
</dbReference>
<comment type="caution">
    <text evidence="3">The sequence shown here is derived from an EMBL/GenBank/DDBJ whole genome shotgun (WGS) entry which is preliminary data.</text>
</comment>
<accession>A0ABT1I284</accession>
<proteinExistence type="predicted"/>
<keyword evidence="3" id="KW-0238">DNA-binding</keyword>
<dbReference type="Gene3D" id="1.10.10.10">
    <property type="entry name" value="Winged helix-like DNA-binding domain superfamily/Winged helix DNA-binding domain"/>
    <property type="match status" value="1"/>
</dbReference>
<name>A0ABT1I284_STRSD</name>
<gene>
    <name evidence="3" type="ORF">LX15_005577</name>
</gene>
<dbReference type="SUPFAM" id="SSF46894">
    <property type="entry name" value="C-terminal effector domain of the bipartite response regulators"/>
    <property type="match status" value="1"/>
</dbReference>
<dbReference type="PRINTS" id="PR00038">
    <property type="entry name" value="HTHLUXR"/>
</dbReference>